<keyword evidence="2" id="KW-0472">Membrane</keyword>
<dbReference type="Gene3D" id="2.130.10.10">
    <property type="entry name" value="YVTN repeat-like/Quinoprotein amine dehydrogenase"/>
    <property type="match status" value="2"/>
</dbReference>
<name>A0A286RD59_9BACT</name>
<protein>
    <submittedName>
        <fullName evidence="3">Serine/threonine protein kinase related protein-putative PQQ-dependent oxidoreductase</fullName>
    </submittedName>
</protein>
<dbReference type="GO" id="GO:0004674">
    <property type="term" value="F:protein serine/threonine kinase activity"/>
    <property type="evidence" value="ECO:0007669"/>
    <property type="project" value="UniProtKB-KW"/>
</dbReference>
<feature type="transmembrane region" description="Helical" evidence="2">
    <location>
        <begin position="190"/>
        <end position="212"/>
    </location>
</feature>
<dbReference type="PANTHER" id="PTHR34512:SF30">
    <property type="entry name" value="OUTER MEMBRANE PROTEIN ASSEMBLY FACTOR BAMB"/>
    <property type="match status" value="1"/>
</dbReference>
<evidence type="ECO:0000256" key="2">
    <source>
        <dbReference type="SAM" id="Phobius"/>
    </source>
</evidence>
<accession>A0A286RD59</accession>
<keyword evidence="3" id="KW-0418">Kinase</keyword>
<sequence length="1169" mass="127514">MIPAEALFKVLEEKDLVPPEVLAELRAHVARSLKTAKPINAAMAARILVEQGYLSRLLAQRLMTQIEAEWAARNPRQKIEPLVLRPLEGTPVPDEENIGLADEPVDLLPLEEEPPRKTPAAPSPPPRAVPLESADTTSPAPSRDFEPPPSSPTEDLLSELLPPTSPTPATVPPVTTWTSPRRKTPWESPLILFGGGGILLLLFAGVVLLWSLNRRSGDDLLAEADADYHAGSYTQAIHKYTQFLDNFPRHPQAGPVKVRRGLAQIRQAVQTQESAAALSAIKEVLDQISPLPDFHAEADAELTAILPPLAENLARAALQKADPALVEKAQEALAYCRRFIPQDKRPVAKLDEIATTLELARRRISETEELAQTIGRLKELLAKGDLDQVYEVRRKFLQNYPQAKNNAELIRVMRRVAEAEKDRVKFVEPSPAPNPPNRPQVEQTAVFAFLKKGEAPLPEDRVVVVSDQSSAFALEARTGKLLWQRRIGESVGAAGSFQMPCIVEIDNHPAVALPDRINRCVACLELSTGNSLREIRLPEPPAECALATGHVGTILGSSRRIYLVDFQEEKILRELILPQKPAFLPVLTESPPRWYLVGEHSNLFVIDPDKGTCVDVWYLGHEPGQLCVPPVIVGEYLVLPMQKNGQTAQLRVLALSQKNAESPGSQADEASIQDIELPGKLLTPLQVQESRLSLITHGGHVQVYQLRARERQKPLALLAEGKSPGGLPRSDQWVAPWVVLTGESLFTADTSLAQFELQASAARLIPRWVACENTLAIAPPVIMDSTVFYAYRRPNRPGIFVTAVNSADGRSYWEVHLSDPGVSLAPSASLQSLVAVTWSGHVAGWNLGEKQFPQVVEALATTEMPTVPSPKVEPLTCSPVPGLWVMTYPGTTALLKIDARSDPPKQQLVRFARAVAGPLVPLANGCTVGLEDGSLVWLSCEQETPQPVAYLGPTVPGETTHYSGAVALKDQTLIAADSRGHLVKLRLEGNPPDHFRLERQQSHRVPFVSPLAQLDKLVVISDAENNLVFFDAETLQSTATIPLPGECIWGPVTGDNLVCFMTADGTFFWLNDANSVRKVPMGNRSPVGLPIRRGQSLLVATSSGELITIDLTTEKITDTARLETPLSAGGTLLGNELWLGTLEGCWLRVSLDSLRLSRTSDSASLSATP</sequence>
<dbReference type="Proteomes" id="UP000215086">
    <property type="component" value="Chromosome"/>
</dbReference>
<reference evidence="3 4" key="1">
    <citation type="journal article" name="Front. Microbiol.">
        <title>Sugar Metabolism of the First Thermophilic Planctomycete Thermogutta terrifontis: Comparative Genomic and Transcriptomic Approaches.</title>
        <authorList>
            <person name="Elcheninov A.G."/>
            <person name="Menzel P."/>
            <person name="Gudbergsdottir S.R."/>
            <person name="Slesarev A.I."/>
            <person name="Kadnikov V.V."/>
            <person name="Krogh A."/>
            <person name="Bonch-Osmolovskaya E.A."/>
            <person name="Peng X."/>
            <person name="Kublanov I.V."/>
        </authorList>
    </citation>
    <scope>NUCLEOTIDE SEQUENCE [LARGE SCALE GENOMIC DNA]</scope>
    <source>
        <strain evidence="3 4">R1</strain>
    </source>
</reference>
<keyword evidence="3" id="KW-0808">Transferase</keyword>
<dbReference type="InterPro" id="IPR011990">
    <property type="entry name" value="TPR-like_helical_dom_sf"/>
</dbReference>
<dbReference type="EMBL" id="CP018477">
    <property type="protein sequence ID" value="ASV73883.1"/>
    <property type="molecule type" value="Genomic_DNA"/>
</dbReference>
<evidence type="ECO:0000313" key="4">
    <source>
        <dbReference type="Proteomes" id="UP000215086"/>
    </source>
</evidence>
<dbReference type="SUPFAM" id="SSF50969">
    <property type="entry name" value="YVTN repeat-like/Quinoprotein amine dehydrogenase"/>
    <property type="match status" value="1"/>
</dbReference>
<dbReference type="Gene3D" id="1.25.40.10">
    <property type="entry name" value="Tetratricopeptide repeat domain"/>
    <property type="match status" value="1"/>
</dbReference>
<evidence type="ECO:0000313" key="3">
    <source>
        <dbReference type="EMBL" id="ASV73883.1"/>
    </source>
</evidence>
<keyword evidence="3" id="KW-0723">Serine/threonine-protein kinase</keyword>
<dbReference type="KEGG" id="ttf:THTE_1281"/>
<dbReference type="InterPro" id="IPR015943">
    <property type="entry name" value="WD40/YVTN_repeat-like_dom_sf"/>
</dbReference>
<keyword evidence="4" id="KW-1185">Reference proteome</keyword>
<organism evidence="3 4">
    <name type="scientific">Thermogutta terrifontis</name>
    <dbReference type="NCBI Taxonomy" id="1331910"/>
    <lineage>
        <taxon>Bacteria</taxon>
        <taxon>Pseudomonadati</taxon>
        <taxon>Planctomycetota</taxon>
        <taxon>Planctomycetia</taxon>
        <taxon>Pirellulales</taxon>
        <taxon>Thermoguttaceae</taxon>
        <taxon>Thermogutta</taxon>
    </lineage>
</organism>
<dbReference type="InterPro" id="IPR011044">
    <property type="entry name" value="Quino_amine_DH_bsu"/>
</dbReference>
<gene>
    <name evidence="3" type="ORF">THTE_1281</name>
</gene>
<feature type="compositionally biased region" description="Low complexity" evidence="1">
    <location>
        <begin position="152"/>
        <end position="162"/>
    </location>
</feature>
<dbReference type="InterPro" id="IPR011047">
    <property type="entry name" value="Quinoprotein_ADH-like_sf"/>
</dbReference>
<proteinExistence type="predicted"/>
<dbReference type="RefSeq" id="WP_095414360.1">
    <property type="nucleotide sequence ID" value="NZ_CP018477.1"/>
</dbReference>
<feature type="region of interest" description="Disordered" evidence="1">
    <location>
        <begin position="110"/>
        <end position="181"/>
    </location>
</feature>
<keyword evidence="2" id="KW-0812">Transmembrane</keyword>
<dbReference type="SUPFAM" id="SSF50998">
    <property type="entry name" value="Quinoprotein alcohol dehydrogenase-like"/>
    <property type="match status" value="1"/>
</dbReference>
<evidence type="ECO:0000256" key="1">
    <source>
        <dbReference type="SAM" id="MobiDB-lite"/>
    </source>
</evidence>
<keyword evidence="2" id="KW-1133">Transmembrane helix</keyword>
<dbReference type="OrthoDB" id="226874at2"/>
<dbReference type="PANTHER" id="PTHR34512">
    <property type="entry name" value="CELL SURFACE PROTEIN"/>
    <property type="match status" value="1"/>
</dbReference>
<dbReference type="AlphaFoldDB" id="A0A286RD59"/>